<dbReference type="InterPro" id="IPR032466">
    <property type="entry name" value="Metal_Hydrolase"/>
</dbReference>
<proteinExistence type="predicted"/>
<feature type="region of interest" description="Disordered" evidence="2">
    <location>
        <begin position="242"/>
        <end position="267"/>
    </location>
</feature>
<dbReference type="SUPFAM" id="SSF51556">
    <property type="entry name" value="Metallo-dependent hydrolases"/>
    <property type="match status" value="1"/>
</dbReference>
<evidence type="ECO:0000313" key="6">
    <source>
        <dbReference type="Proteomes" id="UP001303473"/>
    </source>
</evidence>
<keyword evidence="1" id="KW-0539">Nucleus</keyword>
<dbReference type="Gene3D" id="2.30.40.10">
    <property type="entry name" value="Urease, subunit C, domain 1"/>
    <property type="match status" value="1"/>
</dbReference>
<feature type="domain" description="Xylanolytic transcriptional activator regulatory" evidence="4">
    <location>
        <begin position="593"/>
        <end position="698"/>
    </location>
</feature>
<sequence>MTILEVRNVDKFDGDGLATSENVAFCASPGNIVDRENSDPPSETIDGSGCTLIPALIDSHVDVTGYYRALRTFGSWGIATVCDMSSTCSENQAMRIASKNDVGLPDYLASGTAAVAPHTGGLGKDHLRETQKIHSAEEADAFVAARVDGRLRADYIKVIADIPGFEEPILAALATASHRHGLLAIAQTTQAEGYRRALRAGFDVVTQTPLDEPIDDETARELAEKKVACVTTLSMARRLASRLQKEREGQGERLGQAGASGHSEGQHYDFSHAMTTVKKLYKAGVRVCAGTAANITSQDPVSIGESLHEELELLVEAGFSNLDALRAATTNPATVFGLHDRGMLQSGRRADLILLEGNPLEDIRATRRIRKAWIRGIEVDVDPHIVELHDRMGAPHLATSKPPATASCSFLLAFLTSLELAISPITPKEQERLGSAAAGKRRRSEAQQGFICMRKLPEEKNKGITPRQLEKQRLAEASNLRTVLGMLRSMSEAESLDMMKSIRHAQTLDDAVNMIADAGLLLHSWGPRQPSASNSIPSFSAISVSPLEIPRHAPRMFQTPVSPSSPPAVTPTILPVSRWTAVSRDDVQLTHMLNLFWTWDHTLTHILDKAQFLGCLRSDTPTLPRFCSDFLVNSILAVASIFLEQDSPDSAKAKALGRQFAVAAFDILKSEINYQSITLAQGMAVLWMYELNFGDRERAKWLLEEVYKTYKNLRLDTMRAASSESVLCDPAARRTCNAISKICWGFYSLAIKASLAFAGEVRVKKPETPRESRDKDSGVWENPESAEHLWLPYPDLSDARYSREREVFLAECALSELIEEGLALAAGPRDYERSRKVYQKLLDWKNSLPDGFQTNADALPNVIFLHNTFDMAVLKLLGPFCQVPSLESSAGQGVHQTAAFHAISIVFNLSAYQTAYGLRHEYWLTQALYSAADAIVVYMSMSTPPPMPITTVASRTNSPRENGEHSVAMDVLVKACKLLSDLSRSGALPPAKDCLLAIQNKIHHHGIQLPNYAVTMLSSAARVGGTTRIRHVGVVMQLLLPANGEDDDDAQGGTSSGSSHYGIGGGGGGVPLDQVDSMMVDDAPSPPHDVMFSSIIENIGKLNILN</sequence>
<gene>
    <name evidence="5" type="ORF">QBC46DRAFT_409619</name>
</gene>
<dbReference type="PANTHER" id="PTHR43135">
    <property type="entry name" value="ALPHA-D-RIBOSE 1-METHYLPHOSPHONATE 5-TRIPHOSPHATE DIPHOSPHATASE"/>
    <property type="match status" value="1"/>
</dbReference>
<evidence type="ECO:0000256" key="1">
    <source>
        <dbReference type="ARBA" id="ARBA00023242"/>
    </source>
</evidence>
<dbReference type="CDD" id="cd12148">
    <property type="entry name" value="fungal_TF_MHR"/>
    <property type="match status" value="1"/>
</dbReference>
<dbReference type="EMBL" id="MU853818">
    <property type="protein sequence ID" value="KAK3939026.1"/>
    <property type="molecule type" value="Genomic_DNA"/>
</dbReference>
<dbReference type="GO" id="GO:0016810">
    <property type="term" value="F:hydrolase activity, acting on carbon-nitrogen (but not peptide) bonds"/>
    <property type="evidence" value="ECO:0007669"/>
    <property type="project" value="InterPro"/>
</dbReference>
<dbReference type="InterPro" id="IPR011059">
    <property type="entry name" value="Metal-dep_hydrolase_composite"/>
</dbReference>
<dbReference type="InterPro" id="IPR006680">
    <property type="entry name" value="Amidohydro-rel"/>
</dbReference>
<name>A0AAN6N5P5_9PEZI</name>
<dbReference type="Pfam" id="PF01979">
    <property type="entry name" value="Amidohydro_1"/>
    <property type="match status" value="1"/>
</dbReference>
<evidence type="ECO:0000259" key="3">
    <source>
        <dbReference type="Pfam" id="PF01979"/>
    </source>
</evidence>
<protein>
    <recommendedName>
        <fullName evidence="7">Amidohydrolase-related domain-containing protein</fullName>
    </recommendedName>
</protein>
<dbReference type="InterPro" id="IPR007219">
    <property type="entry name" value="XnlR_reg_dom"/>
</dbReference>
<reference evidence="6" key="1">
    <citation type="journal article" date="2023" name="Mol. Phylogenet. Evol.">
        <title>Genome-scale phylogeny and comparative genomics of the fungal order Sordariales.</title>
        <authorList>
            <person name="Hensen N."/>
            <person name="Bonometti L."/>
            <person name="Westerberg I."/>
            <person name="Brannstrom I.O."/>
            <person name="Guillou S."/>
            <person name="Cros-Aarteil S."/>
            <person name="Calhoun S."/>
            <person name="Haridas S."/>
            <person name="Kuo A."/>
            <person name="Mondo S."/>
            <person name="Pangilinan J."/>
            <person name="Riley R."/>
            <person name="LaButti K."/>
            <person name="Andreopoulos B."/>
            <person name="Lipzen A."/>
            <person name="Chen C."/>
            <person name="Yan M."/>
            <person name="Daum C."/>
            <person name="Ng V."/>
            <person name="Clum A."/>
            <person name="Steindorff A."/>
            <person name="Ohm R.A."/>
            <person name="Martin F."/>
            <person name="Silar P."/>
            <person name="Natvig D.O."/>
            <person name="Lalanne C."/>
            <person name="Gautier V."/>
            <person name="Ament-Velasquez S.L."/>
            <person name="Kruys A."/>
            <person name="Hutchinson M.I."/>
            <person name="Powell A.J."/>
            <person name="Barry K."/>
            <person name="Miller A.N."/>
            <person name="Grigoriev I.V."/>
            <person name="Debuchy R."/>
            <person name="Gladieux P."/>
            <person name="Hiltunen Thoren M."/>
            <person name="Johannesson H."/>
        </authorList>
    </citation>
    <scope>NUCLEOTIDE SEQUENCE [LARGE SCALE GENOMIC DNA]</scope>
    <source>
        <strain evidence="6">CBS 340.73</strain>
    </source>
</reference>
<dbReference type="InterPro" id="IPR051781">
    <property type="entry name" value="Metallo-dep_Hydrolase"/>
</dbReference>
<dbReference type="Gene3D" id="1.20.58.520">
    <property type="entry name" value="Amidohydrolase"/>
    <property type="match status" value="1"/>
</dbReference>
<organism evidence="5 6">
    <name type="scientific">Diplogelasinospora grovesii</name>
    <dbReference type="NCBI Taxonomy" id="303347"/>
    <lineage>
        <taxon>Eukaryota</taxon>
        <taxon>Fungi</taxon>
        <taxon>Dikarya</taxon>
        <taxon>Ascomycota</taxon>
        <taxon>Pezizomycotina</taxon>
        <taxon>Sordariomycetes</taxon>
        <taxon>Sordariomycetidae</taxon>
        <taxon>Sordariales</taxon>
        <taxon>Diplogelasinosporaceae</taxon>
        <taxon>Diplogelasinospora</taxon>
    </lineage>
</organism>
<dbReference type="Proteomes" id="UP001303473">
    <property type="component" value="Unassembled WGS sequence"/>
</dbReference>
<evidence type="ECO:0000256" key="2">
    <source>
        <dbReference type="SAM" id="MobiDB-lite"/>
    </source>
</evidence>
<dbReference type="Gene3D" id="3.40.50.10910">
    <property type="entry name" value="Amidohydrolase"/>
    <property type="match status" value="1"/>
</dbReference>
<feature type="domain" description="Amidohydrolase-related" evidence="3">
    <location>
        <begin position="64"/>
        <end position="376"/>
    </location>
</feature>
<dbReference type="GO" id="GO:0006351">
    <property type="term" value="P:DNA-templated transcription"/>
    <property type="evidence" value="ECO:0007669"/>
    <property type="project" value="InterPro"/>
</dbReference>
<evidence type="ECO:0000313" key="5">
    <source>
        <dbReference type="EMBL" id="KAK3939026.1"/>
    </source>
</evidence>
<dbReference type="GO" id="GO:0003677">
    <property type="term" value="F:DNA binding"/>
    <property type="evidence" value="ECO:0007669"/>
    <property type="project" value="InterPro"/>
</dbReference>
<comment type="caution">
    <text evidence="5">The sequence shown here is derived from an EMBL/GenBank/DDBJ whole genome shotgun (WGS) entry which is preliminary data.</text>
</comment>
<dbReference type="AlphaFoldDB" id="A0AAN6N5P5"/>
<dbReference type="Pfam" id="PF04082">
    <property type="entry name" value="Fungal_trans"/>
    <property type="match status" value="1"/>
</dbReference>
<dbReference type="PANTHER" id="PTHR43135:SF3">
    <property type="entry name" value="ALPHA-D-RIBOSE 1-METHYLPHOSPHONATE 5-TRIPHOSPHATE DIPHOSPHATASE"/>
    <property type="match status" value="1"/>
</dbReference>
<evidence type="ECO:0000259" key="4">
    <source>
        <dbReference type="Pfam" id="PF04082"/>
    </source>
</evidence>
<feature type="region of interest" description="Disordered" evidence="2">
    <location>
        <begin position="1045"/>
        <end position="1065"/>
    </location>
</feature>
<keyword evidence="6" id="KW-1185">Reference proteome</keyword>
<accession>A0AAN6N5P5</accession>
<dbReference type="Gene3D" id="3.30.110.90">
    <property type="entry name" value="Amidohydrolase"/>
    <property type="match status" value="1"/>
</dbReference>
<dbReference type="GO" id="GO:0008270">
    <property type="term" value="F:zinc ion binding"/>
    <property type="evidence" value="ECO:0007669"/>
    <property type="project" value="InterPro"/>
</dbReference>
<feature type="compositionally biased region" description="Low complexity" evidence="2">
    <location>
        <begin position="1052"/>
        <end position="1061"/>
    </location>
</feature>
<evidence type="ECO:0008006" key="7">
    <source>
        <dbReference type="Google" id="ProtNLM"/>
    </source>
</evidence>